<dbReference type="AlphaFoldDB" id="A0A6B4K9E2"/>
<gene>
    <name evidence="1" type="ORF">FCV25_18225</name>
</gene>
<organism evidence="1 2">
    <name type="scientific">Clostridium botulinum</name>
    <dbReference type="NCBI Taxonomy" id="1491"/>
    <lineage>
        <taxon>Bacteria</taxon>
        <taxon>Bacillati</taxon>
        <taxon>Bacillota</taxon>
        <taxon>Clostridia</taxon>
        <taxon>Eubacteriales</taxon>
        <taxon>Clostridiaceae</taxon>
        <taxon>Clostridium</taxon>
    </lineage>
</organism>
<sequence length="140" mass="16675">MNRMSTFKYLVEGLGRPEYKQEFFLLNELKQLNINLENVILYFKGLFVDDADKILYVFSDAKFYILSINKGEENTLEVQILNINEIKNIKYIKEYYDNKFKLSFIVNDVTVKLNPKLDTNMHHVHNYNEIVQEIISKLIN</sequence>
<comment type="caution">
    <text evidence="1">The sequence shown here is derived from an EMBL/GenBank/DDBJ whole genome shotgun (WGS) entry which is preliminary data.</text>
</comment>
<dbReference type="EMBL" id="SWND01000017">
    <property type="protein sequence ID" value="NFF03635.1"/>
    <property type="molecule type" value="Genomic_DNA"/>
</dbReference>
<proteinExistence type="predicted"/>
<evidence type="ECO:0000313" key="2">
    <source>
        <dbReference type="Proteomes" id="UP000472521"/>
    </source>
</evidence>
<dbReference type="Proteomes" id="UP000472521">
    <property type="component" value="Unassembled WGS sequence"/>
</dbReference>
<reference evidence="1 2" key="1">
    <citation type="submission" date="2019-04" db="EMBL/GenBank/DDBJ databases">
        <title>Genome sequencing of Clostridium botulinum Groups I-IV and Clostridium butyricum.</title>
        <authorList>
            <person name="Brunt J."/>
            <person name="Van Vliet A.H.M."/>
            <person name="Stringer S.C."/>
            <person name="Carter A.T."/>
            <person name="Peck M.W."/>
        </authorList>
    </citation>
    <scope>NUCLEOTIDE SEQUENCE [LARGE SCALE GENOMIC DNA]</scope>
    <source>
        <strain evidence="1 2">IFR 18/054</strain>
    </source>
</reference>
<evidence type="ECO:0000313" key="1">
    <source>
        <dbReference type="EMBL" id="NFF03635.1"/>
    </source>
</evidence>
<accession>A0A6B4K9E2</accession>
<protein>
    <submittedName>
        <fullName evidence="1">DUF3908 domain-containing protein</fullName>
    </submittedName>
</protein>
<name>A0A6B4K9E2_CLOBO</name>